<reference evidence="9" key="1">
    <citation type="journal article" date="2016" name="Microbes Environ.">
        <title>FLDS: A Comprehensive dsRNA Sequencing Method for Intracellular RNA Virus Surveillance.</title>
        <authorList>
            <person name="Urayama S."/>
            <person name="Takaki Y."/>
            <person name="Nunoura T."/>
        </authorList>
    </citation>
    <scope>NUCLEOTIDE SEQUENCE</scope>
</reference>
<sequence length="974" mass="109545">MRELMRRSRVPKTSILKFITSALLMVAYLKAINHRSPFGSLHINSETLKKHSLKAQDNSLFPSFRSCLRKYDSTGELLNAAELRGSEPYGEGALARLADEGHAARYQPVSGSREGKLHSYANWAQVRAISGSLYNDLYDRRHTGRVMLPERETVPPQQISDRINAYGLLGTKMLGMLRSEGIVSRSVGLLRQRDDVLTLLKRNQRLAVAYSLMYALIPVQAVVDEDTIIWMLETTFGEETYDDEEKTLAKNSLPISEEKKHKLFKPKKHRSVANRTNVYFTELYQSARKLSKAFSQLLDKQSGLAENLFNDQASAWLMFAFFLYRRGISGFGHKAAMALRHPERGKQLSTAIKGLGAQYGVLAAGILETEVMQGRGTGEIDLEEKMKERMDSRNATLKVNERQLREEIARVLDEEMDMRKYQYETVDSFWTRRWAWGVNGSHSKVLEREEPQWKVNPPGLKRLHRRVYLEEVDFNPVTNWSGEVYVSCIKKVETKGERDLQSIDSNSYICFEHLMQGVEKCWRGKRAIIDPGKGGTAGMARRIRSIQNGINGAKLMVDYAGYDKQHTLLAQQLVVDELCRKIGYPSGMSIKLIESFLKMRCYIDGEFKGIFGGSLMSGHRLTTFINTVLNLAYLRLHCPAIEKCKSMHVGDDVFVASPDLKTVALIAEQLEHSPIVAKPEKQSMGTVSSEFLRMCTRGTVTQGYLCRSIASCIMGQWVSDVRLSPEEGLQTMISAGWTIGNRSRDIEMADLLLASVCRITSLNATVASKLLQGKAALNDGPSRLEGMHSESYIVKFDSKILADSKKHVRKARAVKDYLTEHIQEEDRNILSHMQTSVKAVMGDASYEKSEKDISAGAIIEPVVRVLDHVVKGVYTGTKLSELMFARVEKGVLEDNPILNLVKRQMDVEELSFALLEYGVGLTGYETYEELYRKAWGTKGLGRAILGFLPYGEASGLARACKTDYIVCGELAIYA</sequence>
<keyword evidence="5 7" id="KW-0547">Nucleotide-binding</keyword>
<name>A0A146J6L7_9VIRU</name>
<dbReference type="InterPro" id="IPR001795">
    <property type="entry name" value="RNA-dir_pol_luteovirus"/>
</dbReference>
<evidence type="ECO:0000256" key="1">
    <source>
        <dbReference type="ARBA" id="ARBA00010455"/>
    </source>
</evidence>
<proteinExistence type="inferred from homology"/>
<evidence type="ECO:0000256" key="2">
    <source>
        <dbReference type="ARBA" id="ARBA00022484"/>
    </source>
</evidence>
<evidence type="ECO:0000256" key="4">
    <source>
        <dbReference type="ARBA" id="ARBA00022695"/>
    </source>
</evidence>
<evidence type="ECO:0000256" key="7">
    <source>
        <dbReference type="RuleBase" id="RU364050"/>
    </source>
</evidence>
<dbReference type="SUPFAM" id="SSF56672">
    <property type="entry name" value="DNA/RNA polymerases"/>
    <property type="match status" value="1"/>
</dbReference>
<evidence type="ECO:0000256" key="6">
    <source>
        <dbReference type="ARBA" id="ARBA00048744"/>
    </source>
</evidence>
<evidence type="ECO:0000313" key="9">
    <source>
        <dbReference type="EMBL" id="BAU79526.1"/>
    </source>
</evidence>
<dbReference type="GO" id="GO:0006351">
    <property type="term" value="P:DNA-templated transcription"/>
    <property type="evidence" value="ECO:0007669"/>
    <property type="project" value="InterPro"/>
</dbReference>
<organism evidence="9">
    <name type="scientific">Diatom colony associated virus-Like RNA Segment 6</name>
    <dbReference type="NCBI Taxonomy" id="1678186"/>
    <lineage>
        <taxon>Viruses</taxon>
        <taxon>Riboviria</taxon>
        <taxon>Orthornavirae</taxon>
        <taxon>Duplornaviricota</taxon>
        <taxon>Chrymotiviricetes</taxon>
        <taxon>Ghabrivirales</taxon>
        <taxon>Totiviridae</taxon>
    </lineage>
</organism>
<comment type="similarity">
    <text evidence="1">Belongs to the totiviridae RNA-directed RNA polymerase family.</text>
</comment>
<keyword evidence="7" id="KW-0693">Viral RNA replication</keyword>
<dbReference type="InterPro" id="IPR043502">
    <property type="entry name" value="DNA/RNA_pol_sf"/>
</dbReference>
<dbReference type="Pfam" id="PF02123">
    <property type="entry name" value="RdRP_4"/>
    <property type="match status" value="1"/>
</dbReference>
<evidence type="ECO:0000256" key="8">
    <source>
        <dbReference type="SAM" id="Coils"/>
    </source>
</evidence>
<keyword evidence="8" id="KW-0175">Coiled coil</keyword>
<comment type="catalytic activity">
    <reaction evidence="6 7">
        <text>RNA(n) + a ribonucleoside 5'-triphosphate = RNA(n+1) + diphosphate</text>
        <dbReference type="Rhea" id="RHEA:21248"/>
        <dbReference type="Rhea" id="RHEA-COMP:14527"/>
        <dbReference type="Rhea" id="RHEA-COMP:17342"/>
        <dbReference type="ChEBI" id="CHEBI:33019"/>
        <dbReference type="ChEBI" id="CHEBI:61557"/>
        <dbReference type="ChEBI" id="CHEBI:140395"/>
        <dbReference type="EC" id="2.7.7.48"/>
    </reaction>
</comment>
<dbReference type="GO" id="GO:0003968">
    <property type="term" value="F:RNA-directed RNA polymerase activity"/>
    <property type="evidence" value="ECO:0007669"/>
    <property type="project" value="UniProtKB-KW"/>
</dbReference>
<evidence type="ECO:0000256" key="5">
    <source>
        <dbReference type="ARBA" id="ARBA00022741"/>
    </source>
</evidence>
<dbReference type="EC" id="2.7.7.48" evidence="7"/>
<keyword evidence="2 7" id="KW-0696">RNA-directed RNA polymerase</keyword>
<dbReference type="EMBL" id="AP014919">
    <property type="protein sequence ID" value="BAU79526.1"/>
    <property type="molecule type" value="Genomic_RNA"/>
</dbReference>
<dbReference type="GO" id="GO:0003723">
    <property type="term" value="F:RNA binding"/>
    <property type="evidence" value="ECO:0007669"/>
    <property type="project" value="InterPro"/>
</dbReference>
<feature type="coiled-coil region" evidence="8">
    <location>
        <begin position="387"/>
        <end position="414"/>
    </location>
</feature>
<evidence type="ECO:0000256" key="3">
    <source>
        <dbReference type="ARBA" id="ARBA00022679"/>
    </source>
</evidence>
<protein>
    <recommendedName>
        <fullName evidence="7">RNA-directed RNA polymerase</fullName>
        <ecNumber evidence="7">2.7.7.48</ecNumber>
    </recommendedName>
</protein>
<gene>
    <name evidence="9" type="primary">RdRp</name>
    <name evidence="9" type="ORF">RVD_046</name>
</gene>
<accession>A0A146J6L7</accession>
<keyword evidence="3 7" id="KW-0808">Transferase</keyword>
<keyword evidence="4 7" id="KW-0548">Nucleotidyltransferase</keyword>
<dbReference type="GO" id="GO:0000166">
    <property type="term" value="F:nucleotide binding"/>
    <property type="evidence" value="ECO:0007669"/>
    <property type="project" value="UniProtKB-KW"/>
</dbReference>